<evidence type="ECO:0000313" key="2">
    <source>
        <dbReference type="EMBL" id="JAE38155.1"/>
    </source>
</evidence>
<dbReference type="AlphaFoldDB" id="A0A0A9HM06"/>
<organism evidence="2">
    <name type="scientific">Arundo donax</name>
    <name type="common">Giant reed</name>
    <name type="synonym">Donax arundinaceus</name>
    <dbReference type="NCBI Taxonomy" id="35708"/>
    <lineage>
        <taxon>Eukaryota</taxon>
        <taxon>Viridiplantae</taxon>
        <taxon>Streptophyta</taxon>
        <taxon>Embryophyta</taxon>
        <taxon>Tracheophyta</taxon>
        <taxon>Spermatophyta</taxon>
        <taxon>Magnoliopsida</taxon>
        <taxon>Liliopsida</taxon>
        <taxon>Poales</taxon>
        <taxon>Poaceae</taxon>
        <taxon>PACMAD clade</taxon>
        <taxon>Arundinoideae</taxon>
        <taxon>Arundineae</taxon>
        <taxon>Arundo</taxon>
    </lineage>
</organism>
<feature type="region of interest" description="Disordered" evidence="1">
    <location>
        <begin position="1"/>
        <end position="20"/>
    </location>
</feature>
<feature type="compositionally biased region" description="Basic and acidic residues" evidence="1">
    <location>
        <begin position="1"/>
        <end position="15"/>
    </location>
</feature>
<evidence type="ECO:0000256" key="1">
    <source>
        <dbReference type="SAM" id="MobiDB-lite"/>
    </source>
</evidence>
<name>A0A0A9HM06_ARUDO</name>
<sequence length="122" mass="13915">MYLKQKREGVKDRSRGPTKRAWCELASDENSEKYPLGRRLLLHGLGVEELTAVAVAGLPPLLRPDEPRQEPPDLLLLAALLLHLPLPLRRRLPAGRLFLPPRFVLHRGRHQRLRESVDVDEG</sequence>
<reference evidence="2" key="2">
    <citation type="journal article" date="2015" name="Data Brief">
        <title>Shoot transcriptome of the giant reed, Arundo donax.</title>
        <authorList>
            <person name="Barrero R.A."/>
            <person name="Guerrero F.D."/>
            <person name="Moolhuijzen P."/>
            <person name="Goolsby J.A."/>
            <person name="Tidwell J."/>
            <person name="Bellgard S.E."/>
            <person name="Bellgard M.I."/>
        </authorList>
    </citation>
    <scope>NUCLEOTIDE SEQUENCE</scope>
    <source>
        <tissue evidence="2">Shoot tissue taken approximately 20 cm above the soil surface</tissue>
    </source>
</reference>
<protein>
    <submittedName>
        <fullName evidence="2">Uncharacterized protein</fullName>
    </submittedName>
</protein>
<reference evidence="2" key="1">
    <citation type="submission" date="2014-09" db="EMBL/GenBank/DDBJ databases">
        <authorList>
            <person name="Magalhaes I.L.F."/>
            <person name="Oliveira U."/>
            <person name="Santos F.R."/>
            <person name="Vidigal T.H.D.A."/>
            <person name="Brescovit A.D."/>
            <person name="Santos A.J."/>
        </authorList>
    </citation>
    <scope>NUCLEOTIDE SEQUENCE</scope>
    <source>
        <tissue evidence="2">Shoot tissue taken approximately 20 cm above the soil surface</tissue>
    </source>
</reference>
<accession>A0A0A9HM06</accession>
<dbReference type="EMBL" id="GBRH01159741">
    <property type="protein sequence ID" value="JAE38155.1"/>
    <property type="molecule type" value="Transcribed_RNA"/>
</dbReference>
<proteinExistence type="predicted"/>